<evidence type="ECO:0000313" key="2">
    <source>
        <dbReference type="EMBL" id="QGZ15368.1"/>
    </source>
</evidence>
<organism evidence="2 3">
    <name type="scientific">Acinetobacter phage vB_AbaM_Berthold</name>
    <dbReference type="NCBI Taxonomy" id="2686290"/>
    <lineage>
        <taxon>Viruses</taxon>
        <taxon>Duplodnaviria</taxon>
        <taxon>Heunggongvirae</taxon>
        <taxon>Uroviricota</taxon>
        <taxon>Caudoviricetes</taxon>
        <taxon>Pantevenvirales</taxon>
        <taxon>Straboviridae</taxon>
        <taxon>Twarogvirinae</taxon>
        <taxon>Lazarusvirus</taxon>
        <taxon>Lazarusvirus berthold</taxon>
    </lineage>
</organism>
<protein>
    <submittedName>
        <fullName evidence="2">Uncharacterized protein</fullName>
    </submittedName>
</protein>
<gene>
    <name evidence="2" type="ORF">Berthold_027</name>
</gene>
<keyword evidence="3" id="KW-1185">Reference proteome</keyword>
<keyword evidence="1" id="KW-0472">Membrane</keyword>
<keyword evidence="1" id="KW-0812">Transmembrane</keyword>
<proteinExistence type="predicted"/>
<evidence type="ECO:0000313" key="3">
    <source>
        <dbReference type="Proteomes" id="UP000441722"/>
    </source>
</evidence>
<feature type="transmembrane region" description="Helical" evidence="1">
    <location>
        <begin position="21"/>
        <end position="38"/>
    </location>
</feature>
<evidence type="ECO:0000256" key="1">
    <source>
        <dbReference type="SAM" id="Phobius"/>
    </source>
</evidence>
<sequence>MAPLFLSKNISRDISKTTKQLKHLISALCAGCAAAYIIRPNSRYN</sequence>
<keyword evidence="1" id="KW-1133">Transmembrane helix</keyword>
<name>A0A6B9J6J0_9CAUD</name>
<dbReference type="EMBL" id="MN709128">
    <property type="protein sequence ID" value="QGZ15368.1"/>
    <property type="molecule type" value="Genomic_DNA"/>
</dbReference>
<reference evidence="2 3" key="1">
    <citation type="submission" date="2019-11" db="EMBL/GenBank/DDBJ databases">
        <authorList>
            <person name="Shneider M.M."/>
            <person name="Evseev P.V."/>
            <person name="Timoshina O.Y."/>
            <person name="Mikhailova Y.V."/>
            <person name="Shelenkov A.A."/>
            <person name="Yanushevich Y."/>
            <person name="Shagin D.A."/>
            <person name="Popova A.V."/>
            <person name="Miroshnikov K.A."/>
        </authorList>
    </citation>
    <scope>NUCLEOTIDE SEQUENCE [LARGE SCALE GENOMIC DNA]</scope>
</reference>
<accession>A0A6B9J6J0</accession>
<dbReference type="Proteomes" id="UP000441722">
    <property type="component" value="Segment"/>
</dbReference>